<proteinExistence type="predicted"/>
<keyword evidence="3" id="KW-1185">Reference proteome</keyword>
<feature type="region of interest" description="Disordered" evidence="1">
    <location>
        <begin position="241"/>
        <end position="264"/>
    </location>
</feature>
<organism evidence="2 3">
    <name type="scientific">Ricinus communis</name>
    <name type="common">Castor bean</name>
    <dbReference type="NCBI Taxonomy" id="3988"/>
    <lineage>
        <taxon>Eukaryota</taxon>
        <taxon>Viridiplantae</taxon>
        <taxon>Streptophyta</taxon>
        <taxon>Embryophyta</taxon>
        <taxon>Tracheophyta</taxon>
        <taxon>Spermatophyta</taxon>
        <taxon>Magnoliopsida</taxon>
        <taxon>eudicotyledons</taxon>
        <taxon>Gunneridae</taxon>
        <taxon>Pentapetalae</taxon>
        <taxon>rosids</taxon>
        <taxon>fabids</taxon>
        <taxon>Malpighiales</taxon>
        <taxon>Euphorbiaceae</taxon>
        <taxon>Acalyphoideae</taxon>
        <taxon>Acalypheae</taxon>
        <taxon>Ricinus</taxon>
    </lineage>
</organism>
<feature type="compositionally biased region" description="Basic and acidic residues" evidence="1">
    <location>
        <begin position="59"/>
        <end position="70"/>
    </location>
</feature>
<dbReference type="InParanoid" id="B9RPI3"/>
<dbReference type="EMBL" id="EQ973795">
    <property type="protein sequence ID" value="EEF46704.1"/>
    <property type="molecule type" value="Genomic_DNA"/>
</dbReference>
<accession>B9RPI3</accession>
<protein>
    <submittedName>
        <fullName evidence="2">Uncharacterized protein</fullName>
    </submittedName>
</protein>
<sequence>MKIGFQREENSNHVAEQQRVKTELPEVNLTADGGKEQLTVASASKKPRTAGSTTASPMPEKEQGTKHKVTDIPSSRQESALQGDLLSALSDPPGAPDLSGLAPEMLQGYISVIFAVKTLISFVIGSNPTNVAHIINQANNAFLCLKGLNADYQSFYTSVHSYTEKCSELCKVQKELEENMQAVKLLSRHEKFVCQSNEAARAVSEVEADLQKAKKYMAPLQACLQDTRELLQELELELGERGSPVHPQRYSLSPRGSQSSYGRE</sequence>
<evidence type="ECO:0000313" key="2">
    <source>
        <dbReference type="EMBL" id="EEF46704.1"/>
    </source>
</evidence>
<reference evidence="3" key="1">
    <citation type="journal article" date="2010" name="Nat. Biotechnol.">
        <title>Draft genome sequence of the oilseed species Ricinus communis.</title>
        <authorList>
            <person name="Chan A.P."/>
            <person name="Crabtree J."/>
            <person name="Zhao Q."/>
            <person name="Lorenzi H."/>
            <person name="Orvis J."/>
            <person name="Puiu D."/>
            <person name="Melake-Berhan A."/>
            <person name="Jones K.M."/>
            <person name="Redman J."/>
            <person name="Chen G."/>
            <person name="Cahoon E.B."/>
            <person name="Gedil M."/>
            <person name="Stanke M."/>
            <person name="Haas B.J."/>
            <person name="Wortman J.R."/>
            <person name="Fraser-Liggett C.M."/>
            <person name="Ravel J."/>
            <person name="Rabinowicz P.D."/>
        </authorList>
    </citation>
    <scope>NUCLEOTIDE SEQUENCE [LARGE SCALE GENOMIC DNA]</scope>
    <source>
        <strain evidence="3">cv. Hale</strain>
    </source>
</reference>
<feature type="compositionally biased region" description="Polar residues" evidence="1">
    <location>
        <begin position="250"/>
        <end position="264"/>
    </location>
</feature>
<feature type="region of interest" description="Disordered" evidence="1">
    <location>
        <begin position="1"/>
        <end position="89"/>
    </location>
</feature>
<gene>
    <name evidence="2" type="ORF">RCOM_1377490</name>
</gene>
<dbReference type="eggNOG" id="ENOG502SYY1">
    <property type="taxonomic scope" value="Eukaryota"/>
</dbReference>
<feature type="compositionally biased region" description="Basic and acidic residues" evidence="1">
    <location>
        <begin position="1"/>
        <end position="24"/>
    </location>
</feature>
<name>B9RPI3_RICCO</name>
<dbReference type="AlphaFoldDB" id="B9RPI3"/>
<dbReference type="Proteomes" id="UP000008311">
    <property type="component" value="Unassembled WGS sequence"/>
</dbReference>
<evidence type="ECO:0000256" key="1">
    <source>
        <dbReference type="SAM" id="MobiDB-lite"/>
    </source>
</evidence>
<evidence type="ECO:0000313" key="3">
    <source>
        <dbReference type="Proteomes" id="UP000008311"/>
    </source>
</evidence>